<comment type="similarity">
    <text evidence="4">Belongs to the RAD18 family.</text>
</comment>
<evidence type="ECO:0000256" key="3">
    <source>
        <dbReference type="ARBA" id="ARBA00004906"/>
    </source>
</evidence>
<evidence type="ECO:0000256" key="13">
    <source>
        <dbReference type="ARBA" id="ARBA00023204"/>
    </source>
</evidence>
<evidence type="ECO:0000256" key="11">
    <source>
        <dbReference type="ARBA" id="ARBA00022833"/>
    </source>
</evidence>
<evidence type="ECO:0000256" key="16">
    <source>
        <dbReference type="ARBA" id="ARBA00031783"/>
    </source>
</evidence>
<keyword evidence="9 18" id="KW-0863">Zinc-finger</keyword>
<dbReference type="EC" id="2.3.2.27" evidence="5"/>
<keyword evidence="6" id="KW-0808">Transferase</keyword>
<dbReference type="Pfam" id="PF00097">
    <property type="entry name" value="zf-C3HC4"/>
    <property type="match status" value="1"/>
</dbReference>
<keyword evidence="14" id="KW-0539">Nucleus</keyword>
<feature type="compositionally biased region" description="Acidic residues" evidence="19">
    <location>
        <begin position="311"/>
        <end position="322"/>
    </location>
</feature>
<name>A0A3R7WH86_APHAT</name>
<dbReference type="PROSITE" id="PS00518">
    <property type="entry name" value="ZF_RING_1"/>
    <property type="match status" value="1"/>
</dbReference>
<evidence type="ECO:0000256" key="6">
    <source>
        <dbReference type="ARBA" id="ARBA00022679"/>
    </source>
</evidence>
<keyword evidence="8" id="KW-0227">DNA damage</keyword>
<dbReference type="GO" id="GO:0003677">
    <property type="term" value="F:DNA binding"/>
    <property type="evidence" value="ECO:0007669"/>
    <property type="project" value="UniProtKB-KW"/>
</dbReference>
<evidence type="ECO:0000256" key="4">
    <source>
        <dbReference type="ARBA" id="ARBA00009506"/>
    </source>
</evidence>
<comment type="caution">
    <text evidence="21">The sequence shown here is derived from an EMBL/GenBank/DDBJ whole genome shotgun (WGS) entry which is preliminary data.</text>
</comment>
<comment type="pathway">
    <text evidence="3">Protein modification; protein ubiquitination.</text>
</comment>
<dbReference type="InterPro" id="IPR013083">
    <property type="entry name" value="Znf_RING/FYVE/PHD"/>
</dbReference>
<evidence type="ECO:0000256" key="7">
    <source>
        <dbReference type="ARBA" id="ARBA00022723"/>
    </source>
</evidence>
<evidence type="ECO:0000256" key="12">
    <source>
        <dbReference type="ARBA" id="ARBA00023125"/>
    </source>
</evidence>
<feature type="region of interest" description="Disordered" evidence="19">
    <location>
        <begin position="259"/>
        <end position="329"/>
    </location>
</feature>
<dbReference type="VEuPathDB" id="FungiDB:H257_12439"/>
<dbReference type="GO" id="GO:0031298">
    <property type="term" value="C:replication fork protection complex"/>
    <property type="evidence" value="ECO:0007669"/>
    <property type="project" value="TreeGrafter"/>
</dbReference>
<comment type="subcellular location">
    <subcellularLocation>
        <location evidence="2">Nucleus</location>
    </subcellularLocation>
</comment>
<keyword evidence="10" id="KW-0833">Ubl conjugation pathway</keyword>
<dbReference type="FunFam" id="3.30.40.10:FF:000172">
    <property type="entry name" value="E3 ubiquitin-protein ligase RAD18"/>
    <property type="match status" value="1"/>
</dbReference>
<dbReference type="PROSITE" id="PS50089">
    <property type="entry name" value="ZF_RING_2"/>
    <property type="match status" value="1"/>
</dbReference>
<evidence type="ECO:0000259" key="20">
    <source>
        <dbReference type="PROSITE" id="PS50089"/>
    </source>
</evidence>
<dbReference type="Pfam" id="PF04821">
    <property type="entry name" value="TIMELESS"/>
    <property type="match status" value="1"/>
</dbReference>
<evidence type="ECO:0000313" key="22">
    <source>
        <dbReference type="Proteomes" id="UP000284702"/>
    </source>
</evidence>
<keyword evidence="15" id="KW-0131">Cell cycle</keyword>
<dbReference type="SMART" id="SM00184">
    <property type="entry name" value="RING"/>
    <property type="match status" value="1"/>
</dbReference>
<evidence type="ECO:0000256" key="5">
    <source>
        <dbReference type="ARBA" id="ARBA00012483"/>
    </source>
</evidence>
<evidence type="ECO:0000256" key="8">
    <source>
        <dbReference type="ARBA" id="ARBA00022763"/>
    </source>
</evidence>
<evidence type="ECO:0000256" key="9">
    <source>
        <dbReference type="ARBA" id="ARBA00022771"/>
    </source>
</evidence>
<evidence type="ECO:0000256" key="10">
    <source>
        <dbReference type="ARBA" id="ARBA00022786"/>
    </source>
</evidence>
<comment type="catalytic activity">
    <reaction evidence="1">
        <text>S-ubiquitinyl-[E2 ubiquitin-conjugating enzyme]-L-cysteine + [acceptor protein]-L-lysine = [E2 ubiquitin-conjugating enzyme]-L-cysteine + N(6)-ubiquitinyl-[acceptor protein]-L-lysine.</text>
        <dbReference type="EC" id="2.3.2.27"/>
    </reaction>
</comment>
<evidence type="ECO:0000256" key="14">
    <source>
        <dbReference type="ARBA" id="ARBA00023242"/>
    </source>
</evidence>
<evidence type="ECO:0000313" key="21">
    <source>
        <dbReference type="EMBL" id="RQM25493.1"/>
    </source>
</evidence>
<keyword evidence="11" id="KW-0862">Zinc</keyword>
<feature type="region of interest" description="Disordered" evidence="19">
    <location>
        <begin position="216"/>
        <end position="239"/>
    </location>
</feature>
<feature type="domain" description="RING-type" evidence="20">
    <location>
        <begin position="45"/>
        <end position="87"/>
    </location>
</feature>
<reference evidence="21" key="1">
    <citation type="submission" date="2018-07" db="EMBL/GenBank/DDBJ databases">
        <title>Annotation of Aphanomyces astaci genome assembly.</title>
        <authorList>
            <person name="Studholme D.J."/>
        </authorList>
    </citation>
    <scope>NUCLEOTIDE SEQUENCE [LARGE SCALE GENOMIC DNA]</scope>
    <source>
        <strain evidence="21">Pc</strain>
    </source>
</reference>
<evidence type="ECO:0000256" key="18">
    <source>
        <dbReference type="PROSITE-ProRule" id="PRU00175"/>
    </source>
</evidence>
<protein>
    <recommendedName>
        <fullName evidence="5">RING-type E3 ubiquitin transferase</fullName>
        <ecNumber evidence="5">2.3.2.27</ecNumber>
    </recommendedName>
    <alternativeName>
        <fullName evidence="16 17">RING-type E3 ubiquitin transferase RAD18</fullName>
    </alternativeName>
</protein>
<keyword evidence="12" id="KW-0238">DNA-binding</keyword>
<dbReference type="GO" id="GO:0061630">
    <property type="term" value="F:ubiquitin protein ligase activity"/>
    <property type="evidence" value="ECO:0007669"/>
    <property type="project" value="UniProtKB-EC"/>
</dbReference>
<organism evidence="21 22">
    <name type="scientific">Aphanomyces astaci</name>
    <name type="common">Crayfish plague agent</name>
    <dbReference type="NCBI Taxonomy" id="112090"/>
    <lineage>
        <taxon>Eukaryota</taxon>
        <taxon>Sar</taxon>
        <taxon>Stramenopiles</taxon>
        <taxon>Oomycota</taxon>
        <taxon>Saprolegniomycetes</taxon>
        <taxon>Saprolegniales</taxon>
        <taxon>Verrucalvaceae</taxon>
        <taxon>Aphanomyces</taxon>
    </lineage>
</organism>
<keyword evidence="7" id="KW-0479">Metal-binding</keyword>
<feature type="compositionally biased region" description="Polar residues" evidence="19">
    <location>
        <begin position="296"/>
        <end position="305"/>
    </location>
</feature>
<dbReference type="GO" id="GO:0043111">
    <property type="term" value="P:replication fork arrest"/>
    <property type="evidence" value="ECO:0007669"/>
    <property type="project" value="TreeGrafter"/>
</dbReference>
<dbReference type="AlphaFoldDB" id="A0A3R7WH86"/>
<dbReference type="InterPro" id="IPR044998">
    <property type="entry name" value="Timeless"/>
</dbReference>
<dbReference type="GO" id="GO:0006281">
    <property type="term" value="P:DNA repair"/>
    <property type="evidence" value="ECO:0007669"/>
    <property type="project" value="UniProtKB-KW"/>
</dbReference>
<dbReference type="PANTHER" id="PTHR22940">
    <property type="entry name" value="TIMEOUT/TIMELESS-2"/>
    <property type="match status" value="1"/>
</dbReference>
<dbReference type="PANTHER" id="PTHR22940:SF4">
    <property type="entry name" value="PROTEIN TIMELESS HOMOLOG"/>
    <property type="match status" value="1"/>
</dbReference>
<evidence type="ECO:0000256" key="2">
    <source>
        <dbReference type="ARBA" id="ARBA00004123"/>
    </source>
</evidence>
<dbReference type="InterPro" id="IPR006906">
    <property type="entry name" value="Timeless_N"/>
</dbReference>
<evidence type="ECO:0000256" key="1">
    <source>
        <dbReference type="ARBA" id="ARBA00000900"/>
    </source>
</evidence>
<feature type="compositionally biased region" description="Low complexity" evidence="19">
    <location>
        <begin position="259"/>
        <end position="290"/>
    </location>
</feature>
<dbReference type="GO" id="GO:0008270">
    <property type="term" value="F:zinc ion binding"/>
    <property type="evidence" value="ECO:0007669"/>
    <property type="project" value="UniProtKB-KW"/>
</dbReference>
<dbReference type="InterPro" id="IPR001841">
    <property type="entry name" value="Znf_RING"/>
</dbReference>
<sequence length="597" mass="66532">MISGFSRSVSRGRELKMEFEADDDDEWVWPNELKEARLMEGILRCQVCGEFLSGPVLLRECRHSFCSECVRKHLLARGTNGCCPECKCACSSSDLIPNRPLEQLVGFFRALKPKVLHLASTSQGSGDGATLASLSTSDLTDTATASTSTDITARMPTTSYNFLKDSQIRQLLKSAGLLAILPTSKDNMITCHKELDTMNPKNASQVRAEVVTKFRQRQHETAAKASTRRSLGLRPDDPIEKAITRTSALNDNFRKLAQQVKAQKANAATTQPNPSAASPSTASPAKTPSKAPEEQAATTMPTGPTDTIFEREDDEETYGDGDENAHRDRARSLEDLDLSGDEMADLHKEGSDAAAKRTLDPNMLNELLLVCSNLGVMTETEDGGTMFTRGEDCEEWVHDLQRAIRRDHATYRLVGKTLGRWKILQKKLLPLLINHQNDWSLVFSILKVLVMLTMKPTNESDNIAIQLSYLRGYKHAFLQHGVIQVLMAILVEPLSREGSSRTSQDYLNMELVLTLFRNLLAIPNADSRVLTSATNYLSRLQEDLICILHDENVFDMLLLFAEVRVHVHQAAVMRPLLGWWCGDLLSFHIAVLLYLDM</sequence>
<dbReference type="VEuPathDB" id="FungiDB:H257_12440"/>
<evidence type="ECO:0000256" key="17">
    <source>
        <dbReference type="ARBA" id="ARBA00082369"/>
    </source>
</evidence>
<proteinExistence type="inferred from homology"/>
<evidence type="ECO:0000256" key="19">
    <source>
        <dbReference type="SAM" id="MobiDB-lite"/>
    </source>
</evidence>
<dbReference type="SUPFAM" id="SSF57850">
    <property type="entry name" value="RING/U-box"/>
    <property type="match status" value="1"/>
</dbReference>
<keyword evidence="13" id="KW-0234">DNA repair</keyword>
<dbReference type="InterPro" id="IPR017907">
    <property type="entry name" value="Znf_RING_CS"/>
</dbReference>
<gene>
    <name evidence="21" type="ORF">B5M09_000532</name>
</gene>
<accession>A0A3R7WH86</accession>
<dbReference type="Proteomes" id="UP000284702">
    <property type="component" value="Unassembled WGS sequence"/>
</dbReference>
<evidence type="ECO:0000256" key="15">
    <source>
        <dbReference type="ARBA" id="ARBA00023306"/>
    </source>
</evidence>
<dbReference type="EMBL" id="MZMZ02002510">
    <property type="protein sequence ID" value="RQM25493.1"/>
    <property type="molecule type" value="Genomic_DNA"/>
</dbReference>
<keyword evidence="22" id="KW-1185">Reference proteome</keyword>
<dbReference type="GO" id="GO:0000076">
    <property type="term" value="P:DNA replication checkpoint signaling"/>
    <property type="evidence" value="ECO:0007669"/>
    <property type="project" value="TreeGrafter"/>
</dbReference>
<dbReference type="Gene3D" id="3.30.40.10">
    <property type="entry name" value="Zinc/RING finger domain, C3HC4 (zinc finger)"/>
    <property type="match status" value="1"/>
</dbReference>
<dbReference type="InterPro" id="IPR018957">
    <property type="entry name" value="Znf_C3HC4_RING-type"/>
</dbReference>